<protein>
    <submittedName>
        <fullName evidence="1">Uncharacterized protein</fullName>
    </submittedName>
</protein>
<evidence type="ECO:0000313" key="1">
    <source>
        <dbReference type="EMBL" id="ALR19252.1"/>
    </source>
</evidence>
<gene>
    <name evidence="1" type="ORF">ATN00_01970</name>
</gene>
<dbReference type="KEGG" id="sbd:ATN00_01970"/>
<accession>A0A0S3EV12</accession>
<sequence>MLPGGFAVGEWLVLVKAAGQSPIGERRILVDCRRKQAPDRGTNLPIARRRRTAGSAPIADIVSINSCLTRYGLAGMMGK</sequence>
<dbReference type="EMBL" id="CP013264">
    <property type="protein sequence ID" value="ALR19252.1"/>
    <property type="molecule type" value="Genomic_DNA"/>
</dbReference>
<proteinExistence type="predicted"/>
<organism evidence="1 2">
    <name type="scientific">Sphingobium baderi</name>
    <dbReference type="NCBI Taxonomy" id="1332080"/>
    <lineage>
        <taxon>Bacteria</taxon>
        <taxon>Pseudomonadati</taxon>
        <taxon>Pseudomonadota</taxon>
        <taxon>Alphaproteobacteria</taxon>
        <taxon>Sphingomonadales</taxon>
        <taxon>Sphingomonadaceae</taxon>
        <taxon>Sphingobium</taxon>
    </lineage>
</organism>
<dbReference type="Proteomes" id="UP000056968">
    <property type="component" value="Chromosome"/>
</dbReference>
<dbReference type="AlphaFoldDB" id="A0A0S3EV12"/>
<dbReference type="STRING" id="1332080.ATN00_01970"/>
<evidence type="ECO:0000313" key="2">
    <source>
        <dbReference type="Proteomes" id="UP000056968"/>
    </source>
</evidence>
<name>A0A0S3EV12_9SPHN</name>
<keyword evidence="2" id="KW-1185">Reference proteome</keyword>
<reference evidence="1 2" key="1">
    <citation type="submission" date="2015-11" db="EMBL/GenBank/DDBJ databases">
        <title>A Two-component Flavoprotein Monooxygenase System MeaXY Responsible for para-Hydroxylation of 2-Methyl-6-ethylaniline and 2,6-Diethylaniline in Sphingobium baderi DE-13.</title>
        <authorList>
            <person name="Cheng M."/>
            <person name="Meng Q."/>
            <person name="Yang Y."/>
            <person name="Chu C."/>
            <person name="Yan X."/>
            <person name="He J."/>
            <person name="Li S."/>
        </authorList>
    </citation>
    <scope>NUCLEOTIDE SEQUENCE [LARGE SCALE GENOMIC DNA]</scope>
    <source>
        <strain evidence="1 2">DE-13</strain>
    </source>
</reference>